<dbReference type="GO" id="GO:0043171">
    <property type="term" value="P:peptide catabolic process"/>
    <property type="evidence" value="ECO:0007669"/>
    <property type="project" value="TreeGrafter"/>
</dbReference>
<keyword evidence="1" id="KW-0378">Hydrolase</keyword>
<dbReference type="GO" id="GO:0006508">
    <property type="term" value="P:proteolysis"/>
    <property type="evidence" value="ECO:0007669"/>
    <property type="project" value="InterPro"/>
</dbReference>
<comment type="caution">
    <text evidence="3">The sequence shown here is derived from an EMBL/GenBank/DDBJ whole genome shotgun (WGS) entry which is preliminary data.</text>
</comment>
<organism evidence="3 4">
    <name type="scientific">Desmophyllum pertusum</name>
    <dbReference type="NCBI Taxonomy" id="174260"/>
    <lineage>
        <taxon>Eukaryota</taxon>
        <taxon>Metazoa</taxon>
        <taxon>Cnidaria</taxon>
        <taxon>Anthozoa</taxon>
        <taxon>Hexacorallia</taxon>
        <taxon>Scleractinia</taxon>
        <taxon>Caryophylliina</taxon>
        <taxon>Caryophylliidae</taxon>
        <taxon>Desmophyllum</taxon>
    </lineage>
</organism>
<dbReference type="InterPro" id="IPR001930">
    <property type="entry name" value="Peptidase_M1"/>
</dbReference>
<dbReference type="GO" id="GO:0008270">
    <property type="term" value="F:zinc ion binding"/>
    <property type="evidence" value="ECO:0007669"/>
    <property type="project" value="TreeGrafter"/>
</dbReference>
<keyword evidence="4" id="KW-1185">Reference proteome</keyword>
<accession>A0A9W9Z333</accession>
<dbReference type="GO" id="GO:0005615">
    <property type="term" value="C:extracellular space"/>
    <property type="evidence" value="ECO:0007669"/>
    <property type="project" value="TreeGrafter"/>
</dbReference>
<dbReference type="InterPro" id="IPR050344">
    <property type="entry name" value="Peptidase_M1_aminopeptidases"/>
</dbReference>
<gene>
    <name evidence="3" type="ORF">OS493_009526</name>
</gene>
<keyword evidence="1" id="KW-0645">Protease</keyword>
<dbReference type="GO" id="GO:0005737">
    <property type="term" value="C:cytoplasm"/>
    <property type="evidence" value="ECO:0007669"/>
    <property type="project" value="TreeGrafter"/>
</dbReference>
<dbReference type="Pfam" id="PF17900">
    <property type="entry name" value="Peptidase_M1_N"/>
    <property type="match status" value="1"/>
</dbReference>
<dbReference type="PRINTS" id="PR00756">
    <property type="entry name" value="ALADIPTASE"/>
</dbReference>
<feature type="domain" description="Aminopeptidase N-like N-terminal" evidence="2">
    <location>
        <begin position="59"/>
        <end position="130"/>
    </location>
</feature>
<reference evidence="3" key="1">
    <citation type="submission" date="2023-01" db="EMBL/GenBank/DDBJ databases">
        <title>Genome assembly of the deep-sea coral Lophelia pertusa.</title>
        <authorList>
            <person name="Herrera S."/>
            <person name="Cordes E."/>
        </authorList>
    </citation>
    <scope>NUCLEOTIDE SEQUENCE</scope>
    <source>
        <strain evidence="3">USNM1676648</strain>
        <tissue evidence="3">Polyp</tissue>
    </source>
</reference>
<evidence type="ECO:0000256" key="1">
    <source>
        <dbReference type="ARBA" id="ARBA00022438"/>
    </source>
</evidence>
<keyword evidence="1" id="KW-0031">Aminopeptidase</keyword>
<dbReference type="EMBL" id="MU826829">
    <property type="protein sequence ID" value="KAJ7374182.1"/>
    <property type="molecule type" value="Genomic_DNA"/>
</dbReference>
<dbReference type="OrthoDB" id="5989730at2759"/>
<evidence type="ECO:0000259" key="2">
    <source>
        <dbReference type="Pfam" id="PF17900"/>
    </source>
</evidence>
<sequence length="156" mass="17372">MAVSRLCPLALAFSVALIIAVSTVYTFINGYSEDLVFKLKRSPGPSKGKSQELDKAAFPYLATTQFEATNARSAFPCFDEPAFKAVFHITVVHDVSHKALSNMPLESRDSRHDDLLESHFSASVPMPTYLVAFIVCDFEYKETNTKSNRKVCLMKP</sequence>
<dbReference type="Proteomes" id="UP001163046">
    <property type="component" value="Unassembled WGS sequence"/>
</dbReference>
<name>A0A9W9Z333_9CNID</name>
<dbReference type="PANTHER" id="PTHR11533:SF276">
    <property type="entry name" value="GLUTAMYL AMINOPEPTIDASE"/>
    <property type="match status" value="1"/>
</dbReference>
<dbReference type="GO" id="GO:0016020">
    <property type="term" value="C:membrane"/>
    <property type="evidence" value="ECO:0007669"/>
    <property type="project" value="TreeGrafter"/>
</dbReference>
<dbReference type="InterPro" id="IPR042097">
    <property type="entry name" value="Aminopeptidase_N-like_N_sf"/>
</dbReference>
<dbReference type="PANTHER" id="PTHR11533">
    <property type="entry name" value="PROTEASE M1 ZINC METALLOPROTEASE"/>
    <property type="match status" value="1"/>
</dbReference>
<protein>
    <recommendedName>
        <fullName evidence="2">Aminopeptidase N-like N-terminal domain-containing protein</fullName>
    </recommendedName>
</protein>
<dbReference type="SUPFAM" id="SSF63737">
    <property type="entry name" value="Leukotriene A4 hydrolase N-terminal domain"/>
    <property type="match status" value="1"/>
</dbReference>
<dbReference type="GO" id="GO:0070006">
    <property type="term" value="F:metalloaminopeptidase activity"/>
    <property type="evidence" value="ECO:0007669"/>
    <property type="project" value="TreeGrafter"/>
</dbReference>
<dbReference type="GO" id="GO:0042277">
    <property type="term" value="F:peptide binding"/>
    <property type="evidence" value="ECO:0007669"/>
    <property type="project" value="TreeGrafter"/>
</dbReference>
<proteinExistence type="predicted"/>
<dbReference type="Gene3D" id="2.60.40.1730">
    <property type="entry name" value="tricorn interacting facor f3 domain"/>
    <property type="match status" value="1"/>
</dbReference>
<dbReference type="AlphaFoldDB" id="A0A9W9Z333"/>
<evidence type="ECO:0000313" key="3">
    <source>
        <dbReference type="EMBL" id="KAJ7374182.1"/>
    </source>
</evidence>
<dbReference type="InterPro" id="IPR045357">
    <property type="entry name" value="Aminopeptidase_N-like_N"/>
</dbReference>
<evidence type="ECO:0000313" key="4">
    <source>
        <dbReference type="Proteomes" id="UP001163046"/>
    </source>
</evidence>